<dbReference type="InterPro" id="IPR013424">
    <property type="entry name" value="Ice-binding_C"/>
</dbReference>
<reference evidence="3 4" key="1">
    <citation type="submission" date="2019-02" db="EMBL/GenBank/DDBJ databases">
        <title>Deep-cultivation of Planctomycetes and their phenomic and genomic characterization uncovers novel biology.</title>
        <authorList>
            <person name="Wiegand S."/>
            <person name="Jogler M."/>
            <person name="Boedeker C."/>
            <person name="Pinto D."/>
            <person name="Vollmers J."/>
            <person name="Rivas-Marin E."/>
            <person name="Kohn T."/>
            <person name="Peeters S.H."/>
            <person name="Heuer A."/>
            <person name="Rast P."/>
            <person name="Oberbeckmann S."/>
            <person name="Bunk B."/>
            <person name="Jeske O."/>
            <person name="Meyerdierks A."/>
            <person name="Storesund J.E."/>
            <person name="Kallscheuer N."/>
            <person name="Luecker S."/>
            <person name="Lage O.M."/>
            <person name="Pohl T."/>
            <person name="Merkel B.J."/>
            <person name="Hornburger P."/>
            <person name="Mueller R.-W."/>
            <person name="Bruemmer F."/>
            <person name="Labrenz M."/>
            <person name="Spormann A.M."/>
            <person name="Op den Camp H."/>
            <person name="Overmann J."/>
            <person name="Amann R."/>
            <person name="Jetten M.S.M."/>
            <person name="Mascher T."/>
            <person name="Medema M.H."/>
            <person name="Devos D.P."/>
            <person name="Kaster A.-K."/>
            <person name="Ovreas L."/>
            <person name="Rohde M."/>
            <person name="Galperin M.Y."/>
            <person name="Jogler C."/>
        </authorList>
    </citation>
    <scope>NUCLEOTIDE SEQUENCE [LARGE SCALE GENOMIC DNA]</scope>
    <source>
        <strain evidence="3 4">K22_7</strain>
    </source>
</reference>
<evidence type="ECO:0000313" key="4">
    <source>
        <dbReference type="Proteomes" id="UP000318538"/>
    </source>
</evidence>
<keyword evidence="4" id="KW-1185">Reference proteome</keyword>
<dbReference type="RefSeq" id="WP_218933618.1">
    <property type="nucleotide sequence ID" value="NZ_CP036525.1"/>
</dbReference>
<dbReference type="EMBL" id="CP036525">
    <property type="protein sequence ID" value="QDT07753.1"/>
    <property type="molecule type" value="Genomic_DNA"/>
</dbReference>
<keyword evidence="1" id="KW-0732">Signal</keyword>
<gene>
    <name evidence="3" type="ORF">K227x_61810</name>
</gene>
<dbReference type="Proteomes" id="UP000318538">
    <property type="component" value="Chromosome"/>
</dbReference>
<dbReference type="NCBIfam" id="TIGR02595">
    <property type="entry name" value="PEP_CTERM"/>
    <property type="match status" value="1"/>
</dbReference>
<accession>A0A517NL27</accession>
<proteinExistence type="predicted"/>
<dbReference type="KEGG" id="rlc:K227x_61810"/>
<evidence type="ECO:0000256" key="1">
    <source>
        <dbReference type="SAM" id="SignalP"/>
    </source>
</evidence>
<dbReference type="AlphaFoldDB" id="A0A517NL27"/>
<feature type="chain" id="PRO_5022207412" description="Ice-binding protein C-terminal domain-containing protein" evidence="1">
    <location>
        <begin position="21"/>
        <end position="254"/>
    </location>
</feature>
<feature type="domain" description="Ice-binding protein C-terminal" evidence="2">
    <location>
        <begin position="223"/>
        <end position="245"/>
    </location>
</feature>
<evidence type="ECO:0000259" key="2">
    <source>
        <dbReference type="Pfam" id="PF07589"/>
    </source>
</evidence>
<name>A0A517NL27_9BACT</name>
<feature type="signal peptide" evidence="1">
    <location>
        <begin position="1"/>
        <end position="20"/>
    </location>
</feature>
<organism evidence="3 4">
    <name type="scientific">Rubripirellula lacrimiformis</name>
    <dbReference type="NCBI Taxonomy" id="1930273"/>
    <lineage>
        <taxon>Bacteria</taxon>
        <taxon>Pseudomonadati</taxon>
        <taxon>Planctomycetota</taxon>
        <taxon>Planctomycetia</taxon>
        <taxon>Pirellulales</taxon>
        <taxon>Pirellulaceae</taxon>
        <taxon>Rubripirellula</taxon>
    </lineage>
</organism>
<dbReference type="Pfam" id="PF07589">
    <property type="entry name" value="PEP-CTERM"/>
    <property type="match status" value="1"/>
</dbReference>
<protein>
    <recommendedName>
        <fullName evidence="2">Ice-binding protein C-terminal domain-containing protein</fullName>
    </recommendedName>
</protein>
<sequence length="254" mass="25942" precursor="true">MIKKFLPALVLTLAAGPASAAIVVSDNFDGYADTAAMQVNWGASGAGSLDTTTGNGGQSAAHPGGTVNSWIGSSFALTPTATQAIVLTADLYDDATSQNERLSVGLRNGANPLFEMGHYNGADGHYFVRILNTSGNEGWVPIDDTLNDGGIVAGWNRYEATFTLTDLTVTIDLGADGTIDGTFVSTGAPSANAFTDLRFGGPSNLSSGGGGFNVDNISLTTVAVPEPTSMAALAALGVFGVARRRMKTKAKASV</sequence>
<evidence type="ECO:0000313" key="3">
    <source>
        <dbReference type="EMBL" id="QDT07753.1"/>
    </source>
</evidence>